<keyword evidence="5" id="KW-0378">Hydrolase</keyword>
<dbReference type="Gene3D" id="2.40.440.10">
    <property type="entry name" value="L,D-transpeptidase catalytic domain-like"/>
    <property type="match status" value="1"/>
</dbReference>
<dbReference type="GO" id="GO:0005576">
    <property type="term" value="C:extracellular region"/>
    <property type="evidence" value="ECO:0007669"/>
    <property type="project" value="TreeGrafter"/>
</dbReference>
<dbReference type="GO" id="GO:0008360">
    <property type="term" value="P:regulation of cell shape"/>
    <property type="evidence" value="ECO:0007669"/>
    <property type="project" value="UniProtKB-UniRule"/>
</dbReference>
<feature type="active site" description="Nucleophile" evidence="9">
    <location>
        <position position="186"/>
    </location>
</feature>
<dbReference type="InterPro" id="IPR050979">
    <property type="entry name" value="LD-transpeptidase"/>
</dbReference>
<reference evidence="12" key="1">
    <citation type="submission" date="2020-05" db="EMBL/GenBank/DDBJ databases">
        <title>Fertoebacter nigrum gen. nov., sp. nov., a new member of the family Rhodobacteraceae.</title>
        <authorList>
            <person name="Szuroczki S."/>
            <person name="Abbaszade G."/>
            <person name="Buni D."/>
            <person name="Schumann P."/>
            <person name="Toth E."/>
        </authorList>
    </citation>
    <scope>NUCLEOTIDE SEQUENCE</scope>
    <source>
        <strain evidence="12">RG-N-1a</strain>
    </source>
</reference>
<dbReference type="Proteomes" id="UP000484076">
    <property type="component" value="Unassembled WGS sequence"/>
</dbReference>
<feature type="signal peptide" evidence="10">
    <location>
        <begin position="1"/>
        <end position="21"/>
    </location>
</feature>
<dbReference type="PANTHER" id="PTHR30582">
    <property type="entry name" value="L,D-TRANSPEPTIDASE"/>
    <property type="match status" value="1"/>
</dbReference>
<evidence type="ECO:0000256" key="3">
    <source>
        <dbReference type="ARBA" id="ARBA00022676"/>
    </source>
</evidence>
<gene>
    <name evidence="12" type="ORF">GEU84_016545</name>
</gene>
<evidence type="ECO:0000256" key="1">
    <source>
        <dbReference type="ARBA" id="ARBA00004752"/>
    </source>
</evidence>
<dbReference type="SUPFAM" id="SSF141523">
    <property type="entry name" value="L,D-transpeptidase catalytic domain-like"/>
    <property type="match status" value="1"/>
</dbReference>
<dbReference type="InterPro" id="IPR005490">
    <property type="entry name" value="LD_TPept_cat_dom"/>
</dbReference>
<evidence type="ECO:0000313" key="12">
    <source>
        <dbReference type="EMBL" id="NUB46009.1"/>
    </source>
</evidence>
<dbReference type="Pfam" id="PF03734">
    <property type="entry name" value="YkuD"/>
    <property type="match status" value="1"/>
</dbReference>
<evidence type="ECO:0000259" key="11">
    <source>
        <dbReference type="PROSITE" id="PS52029"/>
    </source>
</evidence>
<dbReference type="GO" id="GO:0071555">
    <property type="term" value="P:cell wall organization"/>
    <property type="evidence" value="ECO:0007669"/>
    <property type="project" value="UniProtKB-UniRule"/>
</dbReference>
<dbReference type="PROSITE" id="PS52029">
    <property type="entry name" value="LD_TPASE"/>
    <property type="match status" value="1"/>
</dbReference>
<evidence type="ECO:0000256" key="10">
    <source>
        <dbReference type="SAM" id="SignalP"/>
    </source>
</evidence>
<organism evidence="12 13">
    <name type="scientific">Fertoeibacter niger</name>
    <dbReference type="NCBI Taxonomy" id="2656921"/>
    <lineage>
        <taxon>Bacteria</taxon>
        <taxon>Pseudomonadati</taxon>
        <taxon>Pseudomonadota</taxon>
        <taxon>Alphaproteobacteria</taxon>
        <taxon>Rhodobacterales</taxon>
        <taxon>Paracoccaceae</taxon>
        <taxon>Fertoeibacter</taxon>
    </lineage>
</organism>
<keyword evidence="7 9" id="KW-0573">Peptidoglycan synthesis</keyword>
<dbReference type="GO" id="GO:0016757">
    <property type="term" value="F:glycosyltransferase activity"/>
    <property type="evidence" value="ECO:0007669"/>
    <property type="project" value="UniProtKB-KW"/>
</dbReference>
<feature type="domain" description="L,D-TPase catalytic" evidence="11">
    <location>
        <begin position="73"/>
        <end position="210"/>
    </location>
</feature>
<dbReference type="CDD" id="cd16913">
    <property type="entry name" value="YkuD_like"/>
    <property type="match status" value="1"/>
</dbReference>
<evidence type="ECO:0000313" key="13">
    <source>
        <dbReference type="Proteomes" id="UP000484076"/>
    </source>
</evidence>
<evidence type="ECO:0000256" key="8">
    <source>
        <dbReference type="ARBA" id="ARBA00023316"/>
    </source>
</evidence>
<feature type="chain" id="PRO_5036451194" evidence="10">
    <location>
        <begin position="22"/>
        <end position="235"/>
    </location>
</feature>
<comment type="pathway">
    <text evidence="1 9">Cell wall biogenesis; peptidoglycan biosynthesis.</text>
</comment>
<dbReference type="InterPro" id="IPR038063">
    <property type="entry name" value="Transpep_catalytic_dom"/>
</dbReference>
<feature type="active site" description="Proton donor/acceptor" evidence="9">
    <location>
        <position position="170"/>
    </location>
</feature>
<dbReference type="EMBL" id="WHUT02000011">
    <property type="protein sequence ID" value="NUB46009.1"/>
    <property type="molecule type" value="Genomic_DNA"/>
</dbReference>
<dbReference type="GO" id="GO:0018104">
    <property type="term" value="P:peptidoglycan-protein cross-linking"/>
    <property type="evidence" value="ECO:0007669"/>
    <property type="project" value="TreeGrafter"/>
</dbReference>
<dbReference type="PROSITE" id="PS51257">
    <property type="entry name" value="PROKAR_LIPOPROTEIN"/>
    <property type="match status" value="1"/>
</dbReference>
<keyword evidence="6 9" id="KW-0133">Cell shape</keyword>
<keyword evidence="10" id="KW-0732">Signal</keyword>
<keyword evidence="13" id="KW-1185">Reference proteome</keyword>
<evidence type="ECO:0000256" key="6">
    <source>
        <dbReference type="ARBA" id="ARBA00022960"/>
    </source>
</evidence>
<protein>
    <submittedName>
        <fullName evidence="12">L,D-transpeptidase</fullName>
    </submittedName>
</protein>
<dbReference type="GO" id="GO:0071972">
    <property type="term" value="F:peptidoglycan L,D-transpeptidase activity"/>
    <property type="evidence" value="ECO:0007669"/>
    <property type="project" value="TreeGrafter"/>
</dbReference>
<dbReference type="PANTHER" id="PTHR30582:SF24">
    <property type="entry name" value="L,D-TRANSPEPTIDASE ERFK_SRFK-RELATED"/>
    <property type="match status" value="1"/>
</dbReference>
<dbReference type="AlphaFoldDB" id="A0A8X8KM53"/>
<comment type="caution">
    <text evidence="12">The sequence shown here is derived from an EMBL/GenBank/DDBJ whole genome shotgun (WGS) entry which is preliminary data.</text>
</comment>
<evidence type="ECO:0000256" key="7">
    <source>
        <dbReference type="ARBA" id="ARBA00022984"/>
    </source>
</evidence>
<evidence type="ECO:0000256" key="2">
    <source>
        <dbReference type="ARBA" id="ARBA00005992"/>
    </source>
</evidence>
<sequence length="235" mass="25170">MRLGSKLKRVIVMMACGVVLAGCVAGSNLSPEVARRYAAATDGGFAMAAVPTGYLTERNRRVQVAYTGPEPVGTIVIDPYARYLYLVTGPQLAYRYGVAVGTEGRNFAGSATIRRKAEWPSWTPTANMLRTNPKEYGPYAKGLPGGPPNPMGARALYLYQGGRDTFYRIHGTQELSAVGKATIAGCIRLFNQDAIDLYSRVPMGAQVKVRTKAESIALEGPMVDDANGYAVPAKG</sequence>
<keyword evidence="8 9" id="KW-0961">Cell wall biogenesis/degradation</keyword>
<accession>A0A8X8KM53</accession>
<keyword evidence="4" id="KW-0808">Transferase</keyword>
<name>A0A8X8KM53_9RHOB</name>
<evidence type="ECO:0000256" key="4">
    <source>
        <dbReference type="ARBA" id="ARBA00022679"/>
    </source>
</evidence>
<keyword evidence="3" id="KW-0328">Glycosyltransferase</keyword>
<proteinExistence type="inferred from homology"/>
<comment type="similarity">
    <text evidence="2">Belongs to the YkuD family.</text>
</comment>
<evidence type="ECO:0000256" key="9">
    <source>
        <dbReference type="PROSITE-ProRule" id="PRU01373"/>
    </source>
</evidence>
<evidence type="ECO:0000256" key="5">
    <source>
        <dbReference type="ARBA" id="ARBA00022801"/>
    </source>
</evidence>